<feature type="chain" id="PRO_5045369885" description="Lipoprotein" evidence="1">
    <location>
        <begin position="25"/>
        <end position="193"/>
    </location>
</feature>
<keyword evidence="1" id="KW-0732">Signal</keyword>
<keyword evidence="3" id="KW-1185">Reference proteome</keyword>
<name>A0ABT8NAK3_9BACL</name>
<dbReference type="RefSeq" id="WP_301855417.1">
    <property type="nucleotide sequence ID" value="NZ_JAUJWU010000001.1"/>
</dbReference>
<reference evidence="2 3" key="1">
    <citation type="submission" date="2023-07" db="EMBL/GenBank/DDBJ databases">
        <title>Novel species in genus Planococcus.</title>
        <authorList>
            <person name="Ning S."/>
        </authorList>
    </citation>
    <scope>NUCLEOTIDE SEQUENCE [LARGE SCALE GENOMIC DNA]</scope>
    <source>
        <strain evidence="2 3">N017</strain>
    </source>
</reference>
<evidence type="ECO:0008006" key="4">
    <source>
        <dbReference type="Google" id="ProtNLM"/>
    </source>
</evidence>
<feature type="signal peptide" evidence="1">
    <location>
        <begin position="1"/>
        <end position="24"/>
    </location>
</feature>
<evidence type="ECO:0000313" key="2">
    <source>
        <dbReference type="EMBL" id="MDN7244923.1"/>
    </source>
</evidence>
<sequence length="193" mass="21357">MRKMKIFLFICLASLMLGSCSSHPVSSKSQTPPQSDTIKNTAMPDYSSVAVIHQPTATSLLIGDTYYEITSASELANSKGSNLHPEDLHSGDLVSLTASKQTTGHFPQKGILLSLMRHEDEKSLLISQAIHHVLLNQEIGDIMALEIKSVSAQLITLQFRDLADKRKFECIVNIKSMDFQVKEIPYLTSKQNP</sequence>
<comment type="caution">
    <text evidence="2">The sequence shown here is derived from an EMBL/GenBank/DDBJ whole genome shotgun (WGS) entry which is preliminary data.</text>
</comment>
<proteinExistence type="predicted"/>
<protein>
    <recommendedName>
        <fullName evidence="4">Lipoprotein</fullName>
    </recommendedName>
</protein>
<evidence type="ECO:0000313" key="3">
    <source>
        <dbReference type="Proteomes" id="UP001172142"/>
    </source>
</evidence>
<evidence type="ECO:0000256" key="1">
    <source>
        <dbReference type="SAM" id="SignalP"/>
    </source>
</evidence>
<gene>
    <name evidence="2" type="ORF">QWY13_05380</name>
</gene>
<accession>A0ABT8NAK3</accession>
<organism evidence="2 3">
    <name type="scientific">Planococcus shenhongbingii</name>
    <dbReference type="NCBI Taxonomy" id="3058398"/>
    <lineage>
        <taxon>Bacteria</taxon>
        <taxon>Bacillati</taxon>
        <taxon>Bacillota</taxon>
        <taxon>Bacilli</taxon>
        <taxon>Bacillales</taxon>
        <taxon>Caryophanaceae</taxon>
        <taxon>Planococcus</taxon>
    </lineage>
</organism>
<dbReference type="PROSITE" id="PS51257">
    <property type="entry name" value="PROKAR_LIPOPROTEIN"/>
    <property type="match status" value="1"/>
</dbReference>
<dbReference type="Proteomes" id="UP001172142">
    <property type="component" value="Unassembled WGS sequence"/>
</dbReference>
<dbReference type="EMBL" id="JAUJWU010000001">
    <property type="protein sequence ID" value="MDN7244923.1"/>
    <property type="molecule type" value="Genomic_DNA"/>
</dbReference>